<reference evidence="1 2" key="2">
    <citation type="submission" date="2007-11" db="EMBL/GenBank/DDBJ databases">
        <authorList>
            <person name="Fulton L."/>
            <person name="Clifton S."/>
            <person name="Fulton B."/>
            <person name="Xu J."/>
            <person name="Minx P."/>
            <person name="Pepin K.H."/>
            <person name="Johnson M."/>
            <person name="Thiruvilangam P."/>
            <person name="Bhonagiri V."/>
            <person name="Nash W.E."/>
            <person name="Mardis E.R."/>
            <person name="Wilson R.K."/>
        </authorList>
    </citation>
    <scope>NUCLEOTIDE SEQUENCE [LARGE SCALE GENOMIC DNA]</scope>
    <source>
        <strain evidence="1 2">ATCC 43183</strain>
    </source>
</reference>
<protein>
    <submittedName>
        <fullName evidence="1">Uncharacterized protein</fullName>
    </submittedName>
</protein>
<name>B0NNH5_BACSE</name>
<reference evidence="1 2" key="1">
    <citation type="submission" date="2007-11" db="EMBL/GenBank/DDBJ databases">
        <title>Draft genome sequence of Bacteroides stercoris(ATCC 43183).</title>
        <authorList>
            <person name="Sudarsanam P."/>
            <person name="Ley R."/>
            <person name="Guruge J."/>
            <person name="Turnbaugh P.J."/>
            <person name="Mahowald M."/>
            <person name="Liep D."/>
            <person name="Gordon J."/>
        </authorList>
    </citation>
    <scope>NUCLEOTIDE SEQUENCE [LARGE SCALE GENOMIC DNA]</scope>
    <source>
        <strain evidence="1 2">ATCC 43183</strain>
    </source>
</reference>
<sequence length="131" mass="13733">MCRCAGVGGCAADVQAAFVADAYGVPVVVLAMGADFFQRAAAVNLSVARDVEVVADVAEAAADVLAAAVVKAQAHALGRGRAVNDGKRDDSHRPVKELKPNTPARAVATATMVLRTMPHTDFDFVLMFFWC</sequence>
<evidence type="ECO:0000313" key="1">
    <source>
        <dbReference type="EMBL" id="EDS15725.1"/>
    </source>
</evidence>
<proteinExistence type="predicted"/>
<gene>
    <name evidence="1" type="ORF">BACSTE_01164</name>
</gene>
<dbReference type="Proteomes" id="UP000004713">
    <property type="component" value="Unassembled WGS sequence"/>
</dbReference>
<dbReference type="EMBL" id="ABFZ02000018">
    <property type="protein sequence ID" value="EDS15725.1"/>
    <property type="molecule type" value="Genomic_DNA"/>
</dbReference>
<dbReference type="eggNOG" id="ENOG5032G0G">
    <property type="taxonomic scope" value="Bacteria"/>
</dbReference>
<accession>B0NNH5</accession>
<dbReference type="HOGENOM" id="CLU_1923395_0_0_10"/>
<organism evidence="1 2">
    <name type="scientific">Bacteroides stercoris ATCC 43183</name>
    <dbReference type="NCBI Taxonomy" id="449673"/>
    <lineage>
        <taxon>Bacteria</taxon>
        <taxon>Pseudomonadati</taxon>
        <taxon>Bacteroidota</taxon>
        <taxon>Bacteroidia</taxon>
        <taxon>Bacteroidales</taxon>
        <taxon>Bacteroidaceae</taxon>
        <taxon>Bacteroides</taxon>
    </lineage>
</organism>
<comment type="caution">
    <text evidence="1">The sequence shown here is derived from an EMBL/GenBank/DDBJ whole genome shotgun (WGS) entry which is preliminary data.</text>
</comment>
<dbReference type="AlphaFoldDB" id="B0NNH5"/>
<evidence type="ECO:0000313" key="2">
    <source>
        <dbReference type="Proteomes" id="UP000004713"/>
    </source>
</evidence>